<evidence type="ECO:0000313" key="1">
    <source>
        <dbReference type="EMBL" id="KAK2552705.1"/>
    </source>
</evidence>
<protein>
    <submittedName>
        <fullName evidence="1">Uncharacterized protein</fullName>
    </submittedName>
</protein>
<proteinExistence type="predicted"/>
<dbReference type="EMBL" id="JARQWQ010000084">
    <property type="protein sequence ID" value="KAK2552705.1"/>
    <property type="molecule type" value="Genomic_DNA"/>
</dbReference>
<name>A0AAD9Q0V1_ACRCE</name>
<gene>
    <name evidence="1" type="ORF">P5673_026103</name>
</gene>
<reference evidence="1" key="1">
    <citation type="journal article" date="2023" name="G3 (Bethesda)">
        <title>Whole genome assembly and annotation of the endangered Caribbean coral Acropora cervicornis.</title>
        <authorList>
            <person name="Selwyn J.D."/>
            <person name="Vollmer S.V."/>
        </authorList>
    </citation>
    <scope>NUCLEOTIDE SEQUENCE</scope>
    <source>
        <strain evidence="1">K2</strain>
    </source>
</reference>
<reference evidence="1" key="2">
    <citation type="journal article" date="2023" name="Science">
        <title>Genomic signatures of disease resistance in endangered staghorn corals.</title>
        <authorList>
            <person name="Vollmer S.V."/>
            <person name="Selwyn J.D."/>
            <person name="Despard B.A."/>
            <person name="Roesel C.L."/>
        </authorList>
    </citation>
    <scope>NUCLEOTIDE SEQUENCE</scope>
    <source>
        <strain evidence="1">K2</strain>
    </source>
</reference>
<evidence type="ECO:0000313" key="2">
    <source>
        <dbReference type="Proteomes" id="UP001249851"/>
    </source>
</evidence>
<accession>A0AAD9Q0V1</accession>
<keyword evidence="2" id="KW-1185">Reference proteome</keyword>
<sequence length="89" mass="10245">MKEKYHSNFLLPTDLQSLAMKATILLLALLVTCSAKPYLQDTEELDSTVLRRRTPCYERTSITCIRAQHNPGRCKSMSTKRWCRCTCGF</sequence>
<organism evidence="1 2">
    <name type="scientific">Acropora cervicornis</name>
    <name type="common">Staghorn coral</name>
    <dbReference type="NCBI Taxonomy" id="6130"/>
    <lineage>
        <taxon>Eukaryota</taxon>
        <taxon>Metazoa</taxon>
        <taxon>Cnidaria</taxon>
        <taxon>Anthozoa</taxon>
        <taxon>Hexacorallia</taxon>
        <taxon>Scleractinia</taxon>
        <taxon>Astrocoeniina</taxon>
        <taxon>Acroporidae</taxon>
        <taxon>Acropora</taxon>
    </lineage>
</organism>
<dbReference type="AlphaFoldDB" id="A0AAD9Q0V1"/>
<dbReference type="Proteomes" id="UP001249851">
    <property type="component" value="Unassembled WGS sequence"/>
</dbReference>
<comment type="caution">
    <text evidence="1">The sequence shown here is derived from an EMBL/GenBank/DDBJ whole genome shotgun (WGS) entry which is preliminary data.</text>
</comment>